<proteinExistence type="predicted"/>
<dbReference type="AlphaFoldDB" id="A0A2I5TPC5"/>
<accession>A0A2I5TPC5</accession>
<reference evidence="2 3" key="1">
    <citation type="journal article" date="2013" name="Genome Announc.">
        <title>Draft genome sequence of Serratia sp. strain ATCC 39006, a model bacterium for analysis of the biosynthesis and regulation of prodigiosin, a carbapenem, and gas vesicles.</title>
        <authorList>
            <person name="Fineran P.C."/>
            <person name="Iglesias Cans M.C."/>
            <person name="Ramsay J.P."/>
            <person name="Wilf N.M."/>
            <person name="Cossyleon D."/>
            <person name="McNeil M.B."/>
            <person name="Williamson N.R."/>
            <person name="Monson R.E."/>
            <person name="Becher S.A."/>
            <person name="Stanton J.A."/>
            <person name="Brugger K."/>
            <person name="Brown S.D."/>
            <person name="Salmond G.P."/>
        </authorList>
    </citation>
    <scope>NUCLEOTIDE SEQUENCE [LARGE SCALE GENOMIC DNA]</scope>
    <source>
        <strain evidence="2">ATCC 39006</strain>
        <strain evidence="3">ATCC 39006 / SC 11482</strain>
    </source>
</reference>
<dbReference type="InterPro" id="IPR021500">
    <property type="entry name" value="DUF3156"/>
</dbReference>
<dbReference type="KEGG" id="sera:Ser39006_021235"/>
<reference evidence="2" key="4">
    <citation type="submission" date="2017-11" db="EMBL/GenBank/DDBJ databases">
        <title>Complete genome sequence of Serratia sp. ATCC 39006.</title>
        <authorList>
            <person name="Hampton H.G."/>
            <person name="Jackson S.A."/>
            <person name="Jauregui R."/>
            <person name="Poulter G.T.M."/>
            <person name="Salmond G.P.C."/>
            <person name="Fineran P.C."/>
        </authorList>
    </citation>
    <scope>NUCLEOTIDE SEQUENCE</scope>
    <source>
        <strain evidence="2">ATCC 39006</strain>
    </source>
</reference>
<reference evidence="2" key="2">
    <citation type="submission" date="2013-09" db="EMBL/GenBank/DDBJ databases">
        <authorList>
            <person name="Wang G."/>
            <person name="Yang Y."/>
            <person name="Su Y."/>
        </authorList>
    </citation>
    <scope>NUCLEOTIDE SEQUENCE</scope>
    <source>
        <strain evidence="2">ATCC 39006</strain>
    </source>
</reference>
<dbReference type="KEGG" id="serq:CWC46_21240"/>
<evidence type="ECO:0000313" key="1">
    <source>
        <dbReference type="EMBL" id="AUH02093.1"/>
    </source>
</evidence>
<evidence type="ECO:0000313" key="3">
    <source>
        <dbReference type="Proteomes" id="UP000017700"/>
    </source>
</evidence>
<organism evidence="2 3">
    <name type="scientific">Serratia sp. (strain ATCC 39006)</name>
    <name type="common">Prodigiosinella confusarubida</name>
    <dbReference type="NCBI Taxonomy" id="104623"/>
    <lineage>
        <taxon>Bacteria</taxon>
        <taxon>Pseudomonadati</taxon>
        <taxon>Pseudomonadota</taxon>
        <taxon>Gammaproteobacteria</taxon>
        <taxon>Enterobacterales</taxon>
        <taxon>Pectobacteriaceae</taxon>
        <taxon>Prodigiosinella</taxon>
    </lineage>
</organism>
<dbReference type="Proteomes" id="UP000017700">
    <property type="component" value="Chromosome"/>
</dbReference>
<keyword evidence="3" id="KW-1185">Reference proteome</keyword>
<dbReference type="Pfam" id="PF11354">
    <property type="entry name" value="DUF3156"/>
    <property type="match status" value="1"/>
</dbReference>
<evidence type="ECO:0000313" key="2">
    <source>
        <dbReference type="EMBL" id="AUH06414.1"/>
    </source>
</evidence>
<dbReference type="Proteomes" id="UP000233778">
    <property type="component" value="Chromosome"/>
</dbReference>
<gene>
    <name evidence="1" type="ORF">CWC46_21240</name>
    <name evidence="2" type="ORF">Ser39006_021235</name>
</gene>
<reference evidence="1 4" key="3">
    <citation type="submission" date="2017-11" db="EMBL/GenBank/DDBJ databases">
        <title>Complete genome sequence of Serratia sp. ATCC 39006 LacA.</title>
        <authorList>
            <person name="Hampton H.G."/>
            <person name="Jackson S.A."/>
            <person name="Jauregui R."/>
            <person name="Poulter G.T.M."/>
            <person name="Salmond G.P.C."/>
            <person name="Fineran P.C."/>
        </authorList>
    </citation>
    <scope>NUCLEOTIDE SEQUENCE [LARGE SCALE GENOMIC DNA]</scope>
    <source>
        <strain evidence="1 4">ATCC 39006</strain>
    </source>
</reference>
<dbReference type="EMBL" id="CP025084">
    <property type="protein sequence ID" value="AUH06414.1"/>
    <property type="molecule type" value="Genomic_DNA"/>
</dbReference>
<dbReference type="EMBL" id="CP025085">
    <property type="protein sequence ID" value="AUH02093.1"/>
    <property type="molecule type" value="Genomic_DNA"/>
</dbReference>
<sequence length="202" mass="22697">MNSMNFAPFREYWAGVCGAGRLPAGYLAGATLRRLQDNLAPHQMEPSPPAHLQLTLPDGGFVYIREQVQRLFMAHIVSCPFSSSGTFPLDGTFILTVIHTGVVRRNAVRFQTKSATAEAHMLTASLQEDKRLTDLLLGLDFRHCEISVAERHWTLSIEHFAASEVIGRLPAGRRYLKLIPAQRKTLLMAIMLFRRHLSTFQP</sequence>
<dbReference type="STRING" id="104623.Ser39006_01262"/>
<protein>
    <submittedName>
        <fullName evidence="2">DUF3156 domain-containing protein</fullName>
    </submittedName>
</protein>
<name>A0A2I5TPC5_SERS3</name>
<evidence type="ECO:0000313" key="4">
    <source>
        <dbReference type="Proteomes" id="UP000233778"/>
    </source>
</evidence>